<comment type="caution">
    <text evidence="1">The sequence shown here is derived from an EMBL/GenBank/DDBJ whole genome shotgun (WGS) entry which is preliminary data.</text>
</comment>
<accession>A0AAV1JQL1</accession>
<organism evidence="1 2">
    <name type="scientific">Leptosia nina</name>
    <dbReference type="NCBI Taxonomy" id="320188"/>
    <lineage>
        <taxon>Eukaryota</taxon>
        <taxon>Metazoa</taxon>
        <taxon>Ecdysozoa</taxon>
        <taxon>Arthropoda</taxon>
        <taxon>Hexapoda</taxon>
        <taxon>Insecta</taxon>
        <taxon>Pterygota</taxon>
        <taxon>Neoptera</taxon>
        <taxon>Endopterygota</taxon>
        <taxon>Lepidoptera</taxon>
        <taxon>Glossata</taxon>
        <taxon>Ditrysia</taxon>
        <taxon>Papilionoidea</taxon>
        <taxon>Pieridae</taxon>
        <taxon>Pierinae</taxon>
        <taxon>Leptosia</taxon>
    </lineage>
</organism>
<sequence>MSGDGLIKSVWRGASLAGSAPEPLHWRVIYAPASERHRAIRHALTATSHCGFSAPSCSAPFACFDLGAGVWRSGVRTHSVPSGVPVAGVSFDAGVRLLFVPSPTSADARRHKARLVKSSTLNFVSVRGFERCELLVHSLLSRHYCSPLGDRSPSSNCGRGAFAGP</sequence>
<dbReference type="AlphaFoldDB" id="A0AAV1JQL1"/>
<dbReference type="EMBL" id="CAVLEF010000096">
    <property type="protein sequence ID" value="CAK1550827.1"/>
    <property type="molecule type" value="Genomic_DNA"/>
</dbReference>
<proteinExistence type="predicted"/>
<keyword evidence="2" id="KW-1185">Reference proteome</keyword>
<dbReference type="Proteomes" id="UP001497472">
    <property type="component" value="Unassembled WGS sequence"/>
</dbReference>
<reference evidence="1 2" key="1">
    <citation type="submission" date="2023-11" db="EMBL/GenBank/DDBJ databases">
        <authorList>
            <person name="Okamura Y."/>
        </authorList>
    </citation>
    <scope>NUCLEOTIDE SEQUENCE [LARGE SCALE GENOMIC DNA]</scope>
</reference>
<evidence type="ECO:0000313" key="2">
    <source>
        <dbReference type="Proteomes" id="UP001497472"/>
    </source>
</evidence>
<protein>
    <submittedName>
        <fullName evidence="1">Uncharacterized protein</fullName>
    </submittedName>
</protein>
<name>A0AAV1JQL1_9NEOP</name>
<gene>
    <name evidence="1" type="ORF">LNINA_LOCUS10019</name>
</gene>
<evidence type="ECO:0000313" key="1">
    <source>
        <dbReference type="EMBL" id="CAK1550827.1"/>
    </source>
</evidence>